<evidence type="ECO:0000259" key="8">
    <source>
        <dbReference type="PROSITE" id="PS51123"/>
    </source>
</evidence>
<organism evidence="9 10">
    <name type="scientific">Bacillus solimangrovi</name>
    <dbReference type="NCBI Taxonomy" id="1305675"/>
    <lineage>
        <taxon>Bacteria</taxon>
        <taxon>Bacillati</taxon>
        <taxon>Bacillota</taxon>
        <taxon>Bacilli</taxon>
        <taxon>Bacillales</taxon>
        <taxon>Bacillaceae</taxon>
        <taxon>Bacillus</taxon>
    </lineage>
</organism>
<evidence type="ECO:0000256" key="3">
    <source>
        <dbReference type="ARBA" id="ARBA00022475"/>
    </source>
</evidence>
<dbReference type="InterPro" id="IPR050330">
    <property type="entry name" value="Bact_OuterMem_StrucFunc"/>
</dbReference>
<keyword evidence="9" id="KW-0969">Cilium</keyword>
<dbReference type="PROSITE" id="PS51123">
    <property type="entry name" value="OMPA_2"/>
    <property type="match status" value="1"/>
</dbReference>
<evidence type="ECO:0000256" key="5">
    <source>
        <dbReference type="ARBA" id="ARBA00022989"/>
    </source>
</evidence>
<dbReference type="CDD" id="cd07185">
    <property type="entry name" value="OmpA_C-like"/>
    <property type="match status" value="1"/>
</dbReference>
<name>A0A1E5LCJ3_9BACI</name>
<gene>
    <name evidence="9" type="ORF">BFG57_03395</name>
</gene>
<keyword evidence="3" id="KW-1003">Cell membrane</keyword>
<keyword evidence="9" id="KW-0282">Flagellum</keyword>
<comment type="similarity">
    <text evidence="2">Belongs to the MotB family.</text>
</comment>
<evidence type="ECO:0000313" key="10">
    <source>
        <dbReference type="Proteomes" id="UP000095209"/>
    </source>
</evidence>
<evidence type="ECO:0000256" key="4">
    <source>
        <dbReference type="ARBA" id="ARBA00022692"/>
    </source>
</evidence>
<dbReference type="RefSeq" id="WP_069718082.1">
    <property type="nucleotide sequence ID" value="NZ_MJEH01000044.1"/>
</dbReference>
<evidence type="ECO:0000256" key="1">
    <source>
        <dbReference type="ARBA" id="ARBA00004162"/>
    </source>
</evidence>
<keyword evidence="5" id="KW-1133">Transmembrane helix</keyword>
<keyword evidence="4" id="KW-0812">Transmembrane</keyword>
<keyword evidence="6 7" id="KW-0472">Membrane</keyword>
<comment type="subcellular location">
    <subcellularLocation>
        <location evidence="1">Cell membrane</location>
        <topology evidence="1">Single-pass membrane protein</topology>
    </subcellularLocation>
</comment>
<dbReference type="InterPro" id="IPR006665">
    <property type="entry name" value="OmpA-like"/>
</dbReference>
<dbReference type="OrthoDB" id="9815217at2"/>
<evidence type="ECO:0000256" key="2">
    <source>
        <dbReference type="ARBA" id="ARBA00008914"/>
    </source>
</evidence>
<evidence type="ECO:0000256" key="7">
    <source>
        <dbReference type="PROSITE-ProRule" id="PRU00473"/>
    </source>
</evidence>
<dbReference type="EMBL" id="MJEH01000044">
    <property type="protein sequence ID" value="OEH91797.1"/>
    <property type="molecule type" value="Genomic_DNA"/>
</dbReference>
<dbReference type="NCBIfam" id="NF005382">
    <property type="entry name" value="PRK06925.1"/>
    <property type="match status" value="1"/>
</dbReference>
<dbReference type="Pfam" id="PF00691">
    <property type="entry name" value="OmpA"/>
    <property type="match status" value="1"/>
</dbReference>
<comment type="caution">
    <text evidence="9">The sequence shown here is derived from an EMBL/GenBank/DDBJ whole genome shotgun (WGS) entry which is preliminary data.</text>
</comment>
<reference evidence="9 10" key="1">
    <citation type="submission" date="2016-08" db="EMBL/GenBank/DDBJ databases">
        <title>Genome of Bacillus solimangrovi GH2-4.</title>
        <authorList>
            <person name="Lim S."/>
            <person name="Kim B.-C."/>
        </authorList>
    </citation>
    <scope>NUCLEOTIDE SEQUENCE [LARGE SCALE GENOMIC DNA]</scope>
    <source>
        <strain evidence="9 10">GH2-4</strain>
    </source>
</reference>
<keyword evidence="10" id="KW-1185">Reference proteome</keyword>
<dbReference type="InterPro" id="IPR025713">
    <property type="entry name" value="MotB-like_N_dom"/>
</dbReference>
<dbReference type="AlphaFoldDB" id="A0A1E5LCJ3"/>
<dbReference type="GO" id="GO:0005886">
    <property type="term" value="C:plasma membrane"/>
    <property type="evidence" value="ECO:0007669"/>
    <property type="project" value="UniProtKB-SubCell"/>
</dbReference>
<feature type="domain" description="OmpA-like" evidence="8">
    <location>
        <begin position="121"/>
        <end position="242"/>
    </location>
</feature>
<dbReference type="Pfam" id="PF13677">
    <property type="entry name" value="MotB_plug"/>
    <property type="match status" value="1"/>
</dbReference>
<evidence type="ECO:0000256" key="6">
    <source>
        <dbReference type="ARBA" id="ARBA00023136"/>
    </source>
</evidence>
<protein>
    <submittedName>
        <fullName evidence="9">Flagellar motor protein MotS</fullName>
    </submittedName>
</protein>
<dbReference type="STRING" id="1305675.BFG57_03395"/>
<dbReference type="Proteomes" id="UP000095209">
    <property type="component" value="Unassembled WGS sequence"/>
</dbReference>
<dbReference type="InterPro" id="IPR036737">
    <property type="entry name" value="OmpA-like_sf"/>
</dbReference>
<dbReference type="SUPFAM" id="SSF103088">
    <property type="entry name" value="OmpA-like"/>
    <property type="match status" value="1"/>
</dbReference>
<dbReference type="Gene3D" id="3.30.1330.60">
    <property type="entry name" value="OmpA-like domain"/>
    <property type="match status" value="1"/>
</dbReference>
<dbReference type="PANTHER" id="PTHR30329:SF16">
    <property type="entry name" value="CHEMOTAXIS MOTB PROTEIN"/>
    <property type="match status" value="1"/>
</dbReference>
<evidence type="ECO:0000313" key="9">
    <source>
        <dbReference type="EMBL" id="OEH91797.1"/>
    </source>
</evidence>
<keyword evidence="9" id="KW-0966">Cell projection</keyword>
<accession>A0A1E5LCJ3</accession>
<sequence length="249" mass="28337">MRRKNQQRQAKGAPKWMVTFSDMMMLILVFFVLLFSMSQIDAQKFRAVAESFNEKVIFDFYPSMIPMIDPASQEDETKQHIEEETNAGEGEQDQLGELLNEIESFLAENGMENVVAANRNERGVVLVLQEQVLFNTGEAVLLESAKPFLNKVGTLLTNVPNPVKVEGHTDNRPISTVRYPSNWELSGARSSSVIRYLLREHGLDAKRFTSIGYGDTRPLAANNSQENWQKNRRVEIVISDPTYSEENNY</sequence>
<dbReference type="PANTHER" id="PTHR30329">
    <property type="entry name" value="STATOR ELEMENT OF FLAGELLAR MOTOR COMPLEX"/>
    <property type="match status" value="1"/>
</dbReference>
<proteinExistence type="inferred from homology"/>